<dbReference type="HAMAP" id="MF_00148">
    <property type="entry name" value="UDG"/>
    <property type="match status" value="1"/>
</dbReference>
<evidence type="ECO:0000256" key="1">
    <source>
        <dbReference type="ARBA" id="ARBA00008184"/>
    </source>
</evidence>
<dbReference type="PANTHER" id="PTHR11264:SF7">
    <property type="entry name" value="URACIL-DNA GLYCOSYLASE"/>
    <property type="match status" value="1"/>
</dbReference>
<keyword evidence="4 5" id="KW-0234">DNA repair</keyword>
<organism evidence="9 10">
    <name type="scientific">Brachionus calyciflorus</name>
    <dbReference type="NCBI Taxonomy" id="104777"/>
    <lineage>
        <taxon>Eukaryota</taxon>
        <taxon>Metazoa</taxon>
        <taxon>Spiralia</taxon>
        <taxon>Gnathifera</taxon>
        <taxon>Rotifera</taxon>
        <taxon>Eurotatoria</taxon>
        <taxon>Monogononta</taxon>
        <taxon>Pseudotrocha</taxon>
        <taxon>Ploima</taxon>
        <taxon>Brachionidae</taxon>
        <taxon>Brachionus</taxon>
    </lineage>
</organism>
<name>A0A813MNT5_9BILA</name>
<dbReference type="SMART" id="SM00987">
    <property type="entry name" value="UreE_C"/>
    <property type="match status" value="1"/>
</dbReference>
<dbReference type="NCBIfam" id="TIGR00628">
    <property type="entry name" value="ung"/>
    <property type="match status" value="1"/>
</dbReference>
<dbReference type="GO" id="GO:0005739">
    <property type="term" value="C:mitochondrion"/>
    <property type="evidence" value="ECO:0007669"/>
    <property type="project" value="UniProtKB-SubCell"/>
</dbReference>
<feature type="active site" description="Proton acceptor" evidence="5 6">
    <location>
        <position position="145"/>
    </location>
</feature>
<accession>A0A813MNT5</accession>
<evidence type="ECO:0000313" key="9">
    <source>
        <dbReference type="EMBL" id="CAF0724556.1"/>
    </source>
</evidence>
<evidence type="ECO:0000259" key="8">
    <source>
        <dbReference type="SMART" id="SM00986"/>
    </source>
</evidence>
<keyword evidence="5" id="KW-0539">Nucleus</keyword>
<comment type="function">
    <text evidence="5 7">Excises uracil residues from the DNA which can arise as a result of misincorporation of dUMP residues by DNA polymerase or due to deamination of cytosine.</text>
</comment>
<dbReference type="PROSITE" id="PS00130">
    <property type="entry name" value="U_DNA_GLYCOSYLASE"/>
    <property type="match status" value="1"/>
</dbReference>
<keyword evidence="10" id="KW-1185">Reference proteome</keyword>
<evidence type="ECO:0000256" key="6">
    <source>
        <dbReference type="PROSITE-ProRule" id="PRU10072"/>
    </source>
</evidence>
<dbReference type="SUPFAM" id="SSF52141">
    <property type="entry name" value="Uracil-DNA glycosylase-like"/>
    <property type="match status" value="1"/>
</dbReference>
<dbReference type="NCBIfam" id="NF003592">
    <property type="entry name" value="PRK05254.1-5"/>
    <property type="match status" value="1"/>
</dbReference>
<dbReference type="PANTHER" id="PTHR11264">
    <property type="entry name" value="URACIL-DNA GLYCOSYLASE"/>
    <property type="match status" value="1"/>
</dbReference>
<dbReference type="Pfam" id="PF03167">
    <property type="entry name" value="UDG"/>
    <property type="match status" value="1"/>
</dbReference>
<comment type="catalytic activity">
    <reaction evidence="5 7">
        <text>Hydrolyzes single-stranded DNA or mismatched double-stranded DNA and polynucleotides, releasing free uracil.</text>
        <dbReference type="EC" id="3.2.2.27"/>
    </reaction>
</comment>
<dbReference type="NCBIfam" id="NF003589">
    <property type="entry name" value="PRK05254.1-2"/>
    <property type="match status" value="1"/>
</dbReference>
<dbReference type="GO" id="GO:0005634">
    <property type="term" value="C:nucleus"/>
    <property type="evidence" value="ECO:0007669"/>
    <property type="project" value="UniProtKB-SubCell"/>
</dbReference>
<dbReference type="GO" id="GO:0004844">
    <property type="term" value="F:uracil DNA N-glycosylase activity"/>
    <property type="evidence" value="ECO:0007669"/>
    <property type="project" value="UniProtKB-UniRule"/>
</dbReference>
<dbReference type="SMART" id="SM00986">
    <property type="entry name" value="UDG"/>
    <property type="match status" value="1"/>
</dbReference>
<dbReference type="InterPro" id="IPR036895">
    <property type="entry name" value="Uracil-DNA_glycosylase-like_sf"/>
</dbReference>
<comment type="similarity">
    <text evidence="1 5 7">Belongs to the uracil-DNA glycosylase (UDG) superfamily. UNG family.</text>
</comment>
<evidence type="ECO:0000313" key="10">
    <source>
        <dbReference type="Proteomes" id="UP000663879"/>
    </source>
</evidence>
<dbReference type="InterPro" id="IPR005122">
    <property type="entry name" value="Uracil-DNA_glycosylase-like"/>
</dbReference>
<keyword evidence="2 5" id="KW-0227">DNA damage</keyword>
<feature type="domain" description="Uracil-DNA glycosylase-like" evidence="8">
    <location>
        <begin position="130"/>
        <end position="293"/>
    </location>
</feature>
<gene>
    <name evidence="9" type="ORF">OXX778_LOCUS2424</name>
</gene>
<comment type="subcellular location">
    <subcellularLocation>
        <location evidence="5">Mitochondrion</location>
    </subcellularLocation>
    <subcellularLocation>
        <location evidence="5">Nucleus</location>
    </subcellularLocation>
</comment>
<evidence type="ECO:0000256" key="7">
    <source>
        <dbReference type="RuleBase" id="RU003780"/>
    </source>
</evidence>
<dbReference type="EC" id="3.2.2.27" evidence="5 7"/>
<dbReference type="GO" id="GO:0097510">
    <property type="term" value="P:base-excision repair, AP site formation via deaminated base removal"/>
    <property type="evidence" value="ECO:0007669"/>
    <property type="project" value="TreeGrafter"/>
</dbReference>
<comment type="caution">
    <text evidence="9">The sequence shown here is derived from an EMBL/GenBank/DDBJ whole genome shotgun (WGS) entry which is preliminary data.</text>
</comment>
<dbReference type="CDD" id="cd10027">
    <property type="entry name" value="UDG-F1-like"/>
    <property type="match status" value="1"/>
</dbReference>
<dbReference type="EMBL" id="CAJNOC010000188">
    <property type="protein sequence ID" value="CAF0724556.1"/>
    <property type="molecule type" value="Genomic_DNA"/>
</dbReference>
<dbReference type="NCBIfam" id="NF003588">
    <property type="entry name" value="PRK05254.1-1"/>
    <property type="match status" value="1"/>
</dbReference>
<evidence type="ECO:0000256" key="4">
    <source>
        <dbReference type="ARBA" id="ARBA00023204"/>
    </source>
</evidence>
<reference evidence="9" key="1">
    <citation type="submission" date="2021-02" db="EMBL/GenBank/DDBJ databases">
        <authorList>
            <person name="Nowell W R."/>
        </authorList>
    </citation>
    <scope>NUCLEOTIDE SEQUENCE</scope>
    <source>
        <strain evidence="9">Ploen Becks lab</strain>
    </source>
</reference>
<evidence type="ECO:0000256" key="5">
    <source>
        <dbReference type="HAMAP-Rule" id="MF_03166"/>
    </source>
</evidence>
<dbReference type="Proteomes" id="UP000663879">
    <property type="component" value="Unassembled WGS sequence"/>
</dbReference>
<dbReference type="InterPro" id="IPR002043">
    <property type="entry name" value="UDG_fam1"/>
</dbReference>
<keyword evidence="3 5" id="KW-0378">Hydrolase</keyword>
<keyword evidence="5" id="KW-0496">Mitochondrion</keyword>
<dbReference type="AlphaFoldDB" id="A0A813MNT5"/>
<evidence type="ECO:0000256" key="2">
    <source>
        <dbReference type="ARBA" id="ARBA00022763"/>
    </source>
</evidence>
<evidence type="ECO:0000256" key="3">
    <source>
        <dbReference type="ARBA" id="ARBA00022801"/>
    </source>
</evidence>
<sequence>MKVLFKINLRTILNRKLLKYDVNIKNGIITSFENKIKVFDDNSTRKELKNFRYLNKNNKEIRKYIEKMKITWQNETEWNIQDFLEDITWKEILKKEFEKDYFKKLNNYLKRRYKETIVLPPKEMVFNAFNQTSFDQIKVVILGQDPYHNLNQAHGLSFSVPKNTQPPKSLVNVFTECKNDLENFERENGCLENWDKQGVFLLNSFLTVELNEPSSHELIGWKIFTDTVLKLISKKRENCVFFLWGNFAKEKSHLIDSKKHLIIQSSHPSPYSAYKTSSPFFGSKCFSKANSYLKSVGKQEIIWSLK</sequence>
<protein>
    <recommendedName>
        <fullName evidence="5 7">Uracil-DNA glycosylase</fullName>
        <shortName evidence="5">UDG</shortName>
        <ecNumber evidence="5 7">3.2.2.27</ecNumber>
    </recommendedName>
</protein>
<dbReference type="InterPro" id="IPR018085">
    <property type="entry name" value="Ura-DNA_Glyclase_AS"/>
</dbReference>
<proteinExistence type="inferred from homology"/>
<dbReference type="OrthoDB" id="10031947at2759"/>
<dbReference type="Gene3D" id="3.40.470.10">
    <property type="entry name" value="Uracil-DNA glycosylase-like domain"/>
    <property type="match status" value="1"/>
</dbReference>